<proteinExistence type="predicted"/>
<dbReference type="InterPro" id="IPR002110">
    <property type="entry name" value="Ankyrin_rpt"/>
</dbReference>
<organism evidence="1 2">
    <name type="scientific">Chrysochromulina tobinii</name>
    <dbReference type="NCBI Taxonomy" id="1460289"/>
    <lineage>
        <taxon>Eukaryota</taxon>
        <taxon>Haptista</taxon>
        <taxon>Haptophyta</taxon>
        <taxon>Prymnesiophyceae</taxon>
        <taxon>Prymnesiales</taxon>
        <taxon>Chrysochromulinaceae</taxon>
        <taxon>Chrysochromulina</taxon>
    </lineage>
</organism>
<dbReference type="InterPro" id="IPR036770">
    <property type="entry name" value="Ankyrin_rpt-contain_sf"/>
</dbReference>
<dbReference type="AlphaFoldDB" id="A0A0M0K290"/>
<reference evidence="2" key="1">
    <citation type="journal article" date="2015" name="PLoS Genet.">
        <title>Genome Sequence and Transcriptome Analyses of Chrysochromulina tobin: Metabolic Tools for Enhanced Algal Fitness in the Prominent Order Prymnesiales (Haptophyceae).</title>
        <authorList>
            <person name="Hovde B.T."/>
            <person name="Deodato C.R."/>
            <person name="Hunsperger H.M."/>
            <person name="Ryken S.A."/>
            <person name="Yost W."/>
            <person name="Jha R.K."/>
            <person name="Patterson J."/>
            <person name="Monnat R.J. Jr."/>
            <person name="Barlow S.B."/>
            <person name="Starkenburg S.R."/>
            <person name="Cattolico R.A."/>
        </authorList>
    </citation>
    <scope>NUCLEOTIDE SEQUENCE</scope>
    <source>
        <strain evidence="2">CCMP291</strain>
    </source>
</reference>
<comment type="caution">
    <text evidence="1">The sequence shown here is derived from an EMBL/GenBank/DDBJ whole genome shotgun (WGS) entry which is preliminary data.</text>
</comment>
<protein>
    <submittedName>
        <fullName evidence="1">Uncharacterized protein</fullName>
    </submittedName>
</protein>
<dbReference type="EMBL" id="JWZX01001646">
    <property type="protein sequence ID" value="KOO32935.1"/>
    <property type="molecule type" value="Genomic_DNA"/>
</dbReference>
<keyword evidence="2" id="KW-1185">Reference proteome</keyword>
<dbReference type="SUPFAM" id="SSF48403">
    <property type="entry name" value="Ankyrin repeat"/>
    <property type="match status" value="1"/>
</dbReference>
<dbReference type="Gene3D" id="1.25.40.20">
    <property type="entry name" value="Ankyrin repeat-containing domain"/>
    <property type="match status" value="1"/>
</dbReference>
<sequence length="256" mass="27556">MGTAATWTPAELIEIARRRRILEGAELLSDEQVMKATCHGEEKPFIAANTGHTAEELAKEDMSRGVDGSLAVACMTGNVGLLRGCLASGMNPNQRILKTNCTALMCAVEAPCHGKVENVIGCVALLLNFRADPNVMDDKSHTALHRAYVMQLPAVVDLLLAGGAMAKQCEWGKCSKCQLQTKLALRRKPHPASEPVRAAREAVEKVKKAEREANTFEKVLEEEFGGGIDLLDFAKLLEEEKAGGSMGGRQHPPAIG</sequence>
<evidence type="ECO:0000313" key="2">
    <source>
        <dbReference type="Proteomes" id="UP000037460"/>
    </source>
</evidence>
<dbReference type="Pfam" id="PF12796">
    <property type="entry name" value="Ank_2"/>
    <property type="match status" value="1"/>
</dbReference>
<dbReference type="Proteomes" id="UP000037460">
    <property type="component" value="Unassembled WGS sequence"/>
</dbReference>
<evidence type="ECO:0000313" key="1">
    <source>
        <dbReference type="EMBL" id="KOO32935.1"/>
    </source>
</evidence>
<gene>
    <name evidence="1" type="ORF">Ctob_008411</name>
</gene>
<accession>A0A0M0K290</accession>
<name>A0A0M0K290_9EUKA</name>
<dbReference type="OrthoDB" id="341259at2759"/>